<gene>
    <name evidence="1" type="ORF">P3W85_30000</name>
</gene>
<proteinExistence type="predicted"/>
<dbReference type="Proteomes" id="UP001216674">
    <property type="component" value="Unassembled WGS sequence"/>
</dbReference>
<keyword evidence="2" id="KW-1185">Reference proteome</keyword>
<protein>
    <submittedName>
        <fullName evidence="1">DUF1833 family protein</fullName>
    </submittedName>
</protein>
<name>A0ABT6AX26_9BURK</name>
<organism evidence="1 2">
    <name type="scientific">Cupriavidus basilensis</name>
    <dbReference type="NCBI Taxonomy" id="68895"/>
    <lineage>
        <taxon>Bacteria</taxon>
        <taxon>Pseudomonadati</taxon>
        <taxon>Pseudomonadota</taxon>
        <taxon>Betaproteobacteria</taxon>
        <taxon>Burkholderiales</taxon>
        <taxon>Burkholderiaceae</taxon>
        <taxon>Cupriavidus</taxon>
    </lineage>
</organism>
<sequence>MTALKQALAEAYASAPADDVIVDTLEIRHPSFVDDNGPTAIRICRDRVDFQARLEPSAPMHPGALVTFLACPFDFTLPGIEEGRVPQLQIKVDNVDREITAAIESAYQQHAPIEVTYRPYLVSDTSGPQMDPPVTMVLTHIVVNVFVITGTATLNDVHNWPFPNRTYSATSFPGLTR</sequence>
<dbReference type="Pfam" id="PF08875">
    <property type="entry name" value="DUF1833"/>
    <property type="match status" value="1"/>
</dbReference>
<comment type="caution">
    <text evidence="1">The sequence shown here is derived from an EMBL/GenBank/DDBJ whole genome shotgun (WGS) entry which is preliminary data.</text>
</comment>
<reference evidence="1 2" key="1">
    <citation type="submission" date="2023-03" db="EMBL/GenBank/DDBJ databases">
        <title>Draft assemblies of triclosan tolerant bacteria isolated from returned activated sludge.</title>
        <authorList>
            <person name="Van Hamelsveld S."/>
        </authorList>
    </citation>
    <scope>NUCLEOTIDE SEQUENCE [LARGE SCALE GENOMIC DNA]</scope>
    <source>
        <strain evidence="1 2">GW210010_S58</strain>
    </source>
</reference>
<dbReference type="InterPro" id="IPR014974">
    <property type="entry name" value="DUF1833"/>
</dbReference>
<dbReference type="RefSeq" id="WP_276267446.1">
    <property type="nucleotide sequence ID" value="NZ_JARJLM010000484.1"/>
</dbReference>
<evidence type="ECO:0000313" key="2">
    <source>
        <dbReference type="Proteomes" id="UP001216674"/>
    </source>
</evidence>
<dbReference type="EMBL" id="JARJLM010000484">
    <property type="protein sequence ID" value="MDF3837157.1"/>
    <property type="molecule type" value="Genomic_DNA"/>
</dbReference>
<accession>A0ABT6AX26</accession>
<evidence type="ECO:0000313" key="1">
    <source>
        <dbReference type="EMBL" id="MDF3837157.1"/>
    </source>
</evidence>